<dbReference type="Proteomes" id="UP000266841">
    <property type="component" value="Unassembled WGS sequence"/>
</dbReference>
<sequence>YYVKASSLKRHAVPTSERAYIDSSVLVDSPDFFKYFLGVSVCVNRHVDPPVPSTPKAPNNGLKVRAACAASFAVAPPSVRRDQQDSRVLGGDQRAIVDGTKKSPP</sequence>
<name>K0QYX7_THAOC</name>
<gene>
    <name evidence="2" type="ORF">THAOC_37362</name>
</gene>
<proteinExistence type="predicted"/>
<evidence type="ECO:0000313" key="3">
    <source>
        <dbReference type="Proteomes" id="UP000266841"/>
    </source>
</evidence>
<protein>
    <submittedName>
        <fullName evidence="2">Uncharacterized protein</fullName>
    </submittedName>
</protein>
<feature type="region of interest" description="Disordered" evidence="1">
    <location>
        <begin position="77"/>
        <end position="105"/>
    </location>
</feature>
<comment type="caution">
    <text evidence="2">The sequence shown here is derived from an EMBL/GenBank/DDBJ whole genome shotgun (WGS) entry which is preliminary data.</text>
</comment>
<dbReference type="AlphaFoldDB" id="K0QYX7"/>
<evidence type="ECO:0000256" key="1">
    <source>
        <dbReference type="SAM" id="MobiDB-lite"/>
    </source>
</evidence>
<accession>K0QYX7</accession>
<dbReference type="EMBL" id="AGNL01050143">
    <property type="protein sequence ID" value="EJK44125.1"/>
    <property type="molecule type" value="Genomic_DNA"/>
</dbReference>
<reference evidence="2 3" key="1">
    <citation type="journal article" date="2012" name="Genome Biol.">
        <title>Genome and low-iron response of an oceanic diatom adapted to chronic iron limitation.</title>
        <authorList>
            <person name="Lommer M."/>
            <person name="Specht M."/>
            <person name="Roy A.S."/>
            <person name="Kraemer L."/>
            <person name="Andreson R."/>
            <person name="Gutowska M.A."/>
            <person name="Wolf J."/>
            <person name="Bergner S.V."/>
            <person name="Schilhabel M.B."/>
            <person name="Klostermeier U.C."/>
            <person name="Beiko R.G."/>
            <person name="Rosenstiel P."/>
            <person name="Hippler M."/>
            <person name="Laroche J."/>
        </authorList>
    </citation>
    <scope>NUCLEOTIDE SEQUENCE [LARGE SCALE GENOMIC DNA]</scope>
    <source>
        <strain evidence="2 3">CCMP1005</strain>
    </source>
</reference>
<evidence type="ECO:0000313" key="2">
    <source>
        <dbReference type="EMBL" id="EJK44125.1"/>
    </source>
</evidence>
<feature type="non-terminal residue" evidence="2">
    <location>
        <position position="1"/>
    </location>
</feature>
<organism evidence="2 3">
    <name type="scientific">Thalassiosira oceanica</name>
    <name type="common">Marine diatom</name>
    <dbReference type="NCBI Taxonomy" id="159749"/>
    <lineage>
        <taxon>Eukaryota</taxon>
        <taxon>Sar</taxon>
        <taxon>Stramenopiles</taxon>
        <taxon>Ochrophyta</taxon>
        <taxon>Bacillariophyta</taxon>
        <taxon>Coscinodiscophyceae</taxon>
        <taxon>Thalassiosirophycidae</taxon>
        <taxon>Thalassiosirales</taxon>
        <taxon>Thalassiosiraceae</taxon>
        <taxon>Thalassiosira</taxon>
    </lineage>
</organism>
<keyword evidence="3" id="KW-1185">Reference proteome</keyword>